<gene>
    <name evidence="3" type="ORF">LCGC14_0152020</name>
</gene>
<evidence type="ECO:0000259" key="2">
    <source>
        <dbReference type="Pfam" id="PF01035"/>
    </source>
</evidence>
<sequence length="118" mass="13052">MKDPQNTVVFPQVVTQGTNEQKKQAFFQVLASIPVGRVTSYGKIAELSGMGRGARLVGRWLGQLPEDTRLPWHRVLNSQGKLSLPADSPSGSEQRARLLAEGVLVRDGRVNLRQYGWP</sequence>
<dbReference type="SUPFAM" id="SSF46767">
    <property type="entry name" value="Methylated DNA-protein cysteine methyltransferase, C-terminal domain"/>
    <property type="match status" value="1"/>
</dbReference>
<evidence type="ECO:0000256" key="1">
    <source>
        <dbReference type="ARBA" id="ARBA00022763"/>
    </source>
</evidence>
<dbReference type="InterPro" id="IPR036388">
    <property type="entry name" value="WH-like_DNA-bd_sf"/>
</dbReference>
<dbReference type="Gene3D" id="1.10.10.10">
    <property type="entry name" value="Winged helix-like DNA-binding domain superfamily/Winged helix DNA-binding domain"/>
    <property type="match status" value="1"/>
</dbReference>
<name>A0A0F9Y031_9ZZZZ</name>
<dbReference type="InterPro" id="IPR014048">
    <property type="entry name" value="MethylDNA_cys_MeTrfase_DNA-bd"/>
</dbReference>
<evidence type="ECO:0000313" key="3">
    <source>
        <dbReference type="EMBL" id="KKN98003.1"/>
    </source>
</evidence>
<reference evidence="3" key="1">
    <citation type="journal article" date="2015" name="Nature">
        <title>Complex archaea that bridge the gap between prokaryotes and eukaryotes.</title>
        <authorList>
            <person name="Spang A."/>
            <person name="Saw J.H."/>
            <person name="Jorgensen S.L."/>
            <person name="Zaremba-Niedzwiedzka K."/>
            <person name="Martijn J."/>
            <person name="Lind A.E."/>
            <person name="van Eijk R."/>
            <person name="Schleper C."/>
            <person name="Guy L."/>
            <person name="Ettema T.J."/>
        </authorList>
    </citation>
    <scope>NUCLEOTIDE SEQUENCE</scope>
</reference>
<dbReference type="Pfam" id="PF01035">
    <property type="entry name" value="DNA_binding_1"/>
    <property type="match status" value="1"/>
</dbReference>
<proteinExistence type="predicted"/>
<dbReference type="GO" id="GO:0006281">
    <property type="term" value="P:DNA repair"/>
    <property type="evidence" value="ECO:0007669"/>
    <property type="project" value="InterPro"/>
</dbReference>
<dbReference type="PANTHER" id="PTHR42942">
    <property type="entry name" value="6-O-METHYLGUANINE DNA METHYLTRANSFERASE"/>
    <property type="match status" value="1"/>
</dbReference>
<protein>
    <recommendedName>
        <fullName evidence="2">Methylated-DNA-[protein]-cysteine S-methyltransferase DNA binding domain-containing protein</fullName>
    </recommendedName>
</protein>
<keyword evidence="1" id="KW-0227">DNA damage</keyword>
<dbReference type="AlphaFoldDB" id="A0A0F9Y031"/>
<accession>A0A0F9Y031</accession>
<dbReference type="PANTHER" id="PTHR42942:SF1">
    <property type="entry name" value="ALKYLTRANSFERASE-LIKE PROTEIN 1"/>
    <property type="match status" value="1"/>
</dbReference>
<feature type="domain" description="Methylated-DNA-[protein]-cysteine S-methyltransferase DNA binding" evidence="2">
    <location>
        <begin position="23"/>
        <end position="103"/>
    </location>
</feature>
<dbReference type="InterPro" id="IPR052520">
    <property type="entry name" value="ATL_DNA_repair"/>
</dbReference>
<comment type="caution">
    <text evidence="3">The sequence shown here is derived from an EMBL/GenBank/DDBJ whole genome shotgun (WGS) entry which is preliminary data.</text>
</comment>
<dbReference type="CDD" id="cd06445">
    <property type="entry name" value="ATase"/>
    <property type="match status" value="1"/>
</dbReference>
<dbReference type="GO" id="GO:0003824">
    <property type="term" value="F:catalytic activity"/>
    <property type="evidence" value="ECO:0007669"/>
    <property type="project" value="InterPro"/>
</dbReference>
<organism evidence="3">
    <name type="scientific">marine sediment metagenome</name>
    <dbReference type="NCBI Taxonomy" id="412755"/>
    <lineage>
        <taxon>unclassified sequences</taxon>
        <taxon>metagenomes</taxon>
        <taxon>ecological metagenomes</taxon>
    </lineage>
</organism>
<dbReference type="InterPro" id="IPR036217">
    <property type="entry name" value="MethylDNA_cys_MeTrfase_DNAb"/>
</dbReference>
<dbReference type="EMBL" id="LAZR01000054">
    <property type="protein sequence ID" value="KKN98003.1"/>
    <property type="molecule type" value="Genomic_DNA"/>
</dbReference>